<feature type="compositionally biased region" description="Polar residues" evidence="1">
    <location>
        <begin position="1"/>
        <end position="11"/>
    </location>
</feature>
<feature type="compositionally biased region" description="Pro residues" evidence="1">
    <location>
        <begin position="68"/>
        <end position="80"/>
    </location>
</feature>
<gene>
    <name evidence="2" type="ORF">PIB30_044931</name>
</gene>
<evidence type="ECO:0000256" key="1">
    <source>
        <dbReference type="SAM" id="MobiDB-lite"/>
    </source>
</evidence>
<dbReference type="Proteomes" id="UP001341840">
    <property type="component" value="Unassembled WGS sequence"/>
</dbReference>
<protein>
    <submittedName>
        <fullName evidence="2">Uncharacterized protein</fullName>
    </submittedName>
</protein>
<reference evidence="2 3" key="1">
    <citation type="journal article" date="2023" name="Plants (Basel)">
        <title>Bridging the Gap: Combining Genomics and Transcriptomics Approaches to Understand Stylosanthes scabra, an Orphan Legume from the Brazilian Caatinga.</title>
        <authorList>
            <person name="Ferreira-Neto J.R.C."/>
            <person name="da Silva M.D."/>
            <person name="Binneck E."/>
            <person name="de Melo N.F."/>
            <person name="da Silva R.H."/>
            <person name="de Melo A.L.T.M."/>
            <person name="Pandolfi V."/>
            <person name="Bustamante F.O."/>
            <person name="Brasileiro-Vidal A.C."/>
            <person name="Benko-Iseppon A.M."/>
        </authorList>
    </citation>
    <scope>NUCLEOTIDE SEQUENCE [LARGE SCALE GENOMIC DNA]</scope>
    <source>
        <tissue evidence="2">Leaves</tissue>
    </source>
</reference>
<dbReference type="EMBL" id="JASCZI010272131">
    <property type="protein sequence ID" value="MED6220450.1"/>
    <property type="molecule type" value="Genomic_DNA"/>
</dbReference>
<accession>A0ABU6ZES0</accession>
<comment type="caution">
    <text evidence="2">The sequence shown here is derived from an EMBL/GenBank/DDBJ whole genome shotgun (WGS) entry which is preliminary data.</text>
</comment>
<evidence type="ECO:0000313" key="2">
    <source>
        <dbReference type="EMBL" id="MED6220450.1"/>
    </source>
</evidence>
<feature type="region of interest" description="Disordered" evidence="1">
    <location>
        <begin position="46"/>
        <end position="135"/>
    </location>
</feature>
<feature type="region of interest" description="Disordered" evidence="1">
    <location>
        <begin position="1"/>
        <end position="29"/>
    </location>
</feature>
<sequence>MARGNTTASGTQGEGLGNQGAATAEMDEEIMREQEMYWEETLEEVEAETSAHEMNVVNSVTPTLAPTPVRPPPIRPPINPSIPKKSYKKRNFKRPPPLQPSSLRPVAPQPCPLRPQSTTVRPQTMPPPPSFQPHPIVSMHTMHGVSAGTTSRFNQFMPTPGT</sequence>
<organism evidence="2 3">
    <name type="scientific">Stylosanthes scabra</name>
    <dbReference type="NCBI Taxonomy" id="79078"/>
    <lineage>
        <taxon>Eukaryota</taxon>
        <taxon>Viridiplantae</taxon>
        <taxon>Streptophyta</taxon>
        <taxon>Embryophyta</taxon>
        <taxon>Tracheophyta</taxon>
        <taxon>Spermatophyta</taxon>
        <taxon>Magnoliopsida</taxon>
        <taxon>eudicotyledons</taxon>
        <taxon>Gunneridae</taxon>
        <taxon>Pentapetalae</taxon>
        <taxon>rosids</taxon>
        <taxon>fabids</taxon>
        <taxon>Fabales</taxon>
        <taxon>Fabaceae</taxon>
        <taxon>Papilionoideae</taxon>
        <taxon>50 kb inversion clade</taxon>
        <taxon>dalbergioids sensu lato</taxon>
        <taxon>Dalbergieae</taxon>
        <taxon>Pterocarpus clade</taxon>
        <taxon>Stylosanthes</taxon>
    </lineage>
</organism>
<keyword evidence="3" id="KW-1185">Reference proteome</keyword>
<name>A0ABU6ZES0_9FABA</name>
<proteinExistence type="predicted"/>
<evidence type="ECO:0000313" key="3">
    <source>
        <dbReference type="Proteomes" id="UP001341840"/>
    </source>
</evidence>